<sequence>MSYKITFHTVDGKAIIVDDVVAENQVDAWKEVCELNSEGYLITVNSRQTLHQVMKHQLVSIETKDKSASSFKNTETAMTAIDALSNMGI</sequence>
<dbReference type="AlphaFoldDB" id="A0A0R2HTD7"/>
<evidence type="ECO:0000313" key="2">
    <source>
        <dbReference type="Proteomes" id="UP000051658"/>
    </source>
</evidence>
<gene>
    <name evidence="1" type="ORF">IV74_GL002412</name>
</gene>
<name>A0A0R2HTD7_CARDV</name>
<evidence type="ECO:0000313" key="1">
    <source>
        <dbReference type="EMBL" id="KRN54822.1"/>
    </source>
</evidence>
<comment type="caution">
    <text evidence="1">The sequence shown here is derived from an EMBL/GenBank/DDBJ whole genome shotgun (WGS) entry which is preliminary data.</text>
</comment>
<dbReference type="Proteomes" id="UP000051658">
    <property type="component" value="Unassembled WGS sequence"/>
</dbReference>
<organism evidence="1 2">
    <name type="scientific">Carnobacterium divergens DSM 20623</name>
    <dbReference type="NCBI Taxonomy" id="1449336"/>
    <lineage>
        <taxon>Bacteria</taxon>
        <taxon>Bacillati</taxon>
        <taxon>Bacillota</taxon>
        <taxon>Bacilli</taxon>
        <taxon>Lactobacillales</taxon>
        <taxon>Carnobacteriaceae</taxon>
        <taxon>Carnobacterium</taxon>
    </lineage>
</organism>
<reference evidence="1 2" key="1">
    <citation type="journal article" date="2015" name="Genome Announc.">
        <title>Expanding the biotechnology potential of lactobacilli through comparative genomics of 213 strains and associated genera.</title>
        <authorList>
            <person name="Sun Z."/>
            <person name="Harris H.M."/>
            <person name="McCann A."/>
            <person name="Guo C."/>
            <person name="Argimon S."/>
            <person name="Zhang W."/>
            <person name="Yang X."/>
            <person name="Jeffery I.B."/>
            <person name="Cooney J.C."/>
            <person name="Kagawa T.F."/>
            <person name="Liu W."/>
            <person name="Song Y."/>
            <person name="Salvetti E."/>
            <person name="Wrobel A."/>
            <person name="Rasinkangas P."/>
            <person name="Parkhill J."/>
            <person name="Rea M.C."/>
            <person name="O'Sullivan O."/>
            <person name="Ritari J."/>
            <person name="Douillard F.P."/>
            <person name="Paul Ross R."/>
            <person name="Yang R."/>
            <person name="Briner A.E."/>
            <person name="Felis G.E."/>
            <person name="de Vos W.M."/>
            <person name="Barrangou R."/>
            <person name="Klaenhammer T.R."/>
            <person name="Caufield P.W."/>
            <person name="Cui Y."/>
            <person name="Zhang H."/>
            <person name="O'Toole P.W."/>
        </authorList>
    </citation>
    <scope>NUCLEOTIDE SEQUENCE [LARGE SCALE GENOMIC DNA]</scope>
    <source>
        <strain evidence="1 2">DSM 20623</strain>
    </source>
</reference>
<dbReference type="PATRIC" id="fig|1449336.4.peg.2450"/>
<keyword evidence="2" id="KW-1185">Reference proteome</keyword>
<dbReference type="RefSeq" id="WP_034568691.1">
    <property type="nucleotide sequence ID" value="NZ_JQBS01000035.1"/>
</dbReference>
<proteinExistence type="predicted"/>
<dbReference type="EMBL" id="JQBS01000035">
    <property type="protein sequence ID" value="KRN54822.1"/>
    <property type="molecule type" value="Genomic_DNA"/>
</dbReference>
<protein>
    <submittedName>
        <fullName evidence="1">Uncharacterized protein</fullName>
    </submittedName>
</protein>
<accession>A0A0R2HTD7</accession>
<dbReference type="GeneID" id="89589399"/>